<feature type="domain" description="YdgH/BhsA/McbA-like" evidence="2">
    <location>
        <begin position="53"/>
        <end position="106"/>
    </location>
</feature>
<dbReference type="InterPro" id="IPR036275">
    <property type="entry name" value="YdgH-like_sf"/>
</dbReference>
<accession>A0A1G5E5G6</accession>
<protein>
    <recommendedName>
        <fullName evidence="2">YdgH/BhsA/McbA-like domain-containing protein</fullName>
    </recommendedName>
</protein>
<gene>
    <name evidence="3" type="ORF">SAMN02927935_01074</name>
</gene>
<evidence type="ECO:0000256" key="1">
    <source>
        <dbReference type="ARBA" id="ARBA00022729"/>
    </source>
</evidence>
<dbReference type="InterPro" id="IPR025543">
    <property type="entry name" value="Dodecin-like"/>
</dbReference>
<evidence type="ECO:0000313" key="3">
    <source>
        <dbReference type="EMBL" id="SCY22273.1"/>
    </source>
</evidence>
<dbReference type="Proteomes" id="UP000183031">
    <property type="component" value="Unassembled WGS sequence"/>
</dbReference>
<comment type="caution">
    <text evidence="3">The sequence shown here is derived from an EMBL/GenBank/DDBJ whole genome shotgun (WGS) entry which is preliminary data.</text>
</comment>
<keyword evidence="4" id="KW-1185">Reference proteome</keyword>
<name>A0A1G5E5G6_9GAMM</name>
<dbReference type="SUPFAM" id="SSF159871">
    <property type="entry name" value="YdgH-like"/>
    <property type="match status" value="1"/>
</dbReference>
<sequence length="107" mass="11375">MPHVAGAIQDLTKGNAMKRSTALTSLLLSMGLLSTGAQSAELAPADRVTPLSEIAEITFSDLPGSPQEAELAIARTAGQHGASYYRILRMEEQAHPLGWRASAILYL</sequence>
<reference evidence="3 4" key="1">
    <citation type="submission" date="2016-10" db="EMBL/GenBank/DDBJ databases">
        <authorList>
            <person name="Varghese N."/>
            <person name="Submissions S."/>
        </authorList>
    </citation>
    <scope>NUCLEOTIDE SEQUENCE [LARGE SCALE GENOMIC DNA]</scope>
    <source>
        <strain evidence="3 4">CGMCC 1.6853</strain>
    </source>
</reference>
<evidence type="ECO:0000313" key="4">
    <source>
        <dbReference type="Proteomes" id="UP000183031"/>
    </source>
</evidence>
<dbReference type="InterPro" id="IPR010854">
    <property type="entry name" value="YdgH/BhsA/McbA-like_dom"/>
</dbReference>
<dbReference type="Gene3D" id="3.30.1660.10">
    <property type="entry name" value="Flavin-binding protein dodecin"/>
    <property type="match status" value="1"/>
</dbReference>
<evidence type="ECO:0000259" key="2">
    <source>
        <dbReference type="Pfam" id="PF07338"/>
    </source>
</evidence>
<keyword evidence="1" id="KW-0732">Signal</keyword>
<proteinExistence type="predicted"/>
<organism evidence="3 4">
    <name type="scientific">Serratia nematodiphila</name>
    <dbReference type="NCBI Taxonomy" id="458197"/>
    <lineage>
        <taxon>Bacteria</taxon>
        <taxon>Pseudomonadati</taxon>
        <taxon>Pseudomonadota</taxon>
        <taxon>Gammaproteobacteria</taxon>
        <taxon>Enterobacterales</taxon>
        <taxon>Yersiniaceae</taxon>
        <taxon>Serratia</taxon>
    </lineage>
</organism>
<dbReference type="Pfam" id="PF07338">
    <property type="entry name" value="YdgH_BhsA-like"/>
    <property type="match status" value="1"/>
</dbReference>
<dbReference type="EMBL" id="FMUT01000003">
    <property type="protein sequence ID" value="SCY22273.1"/>
    <property type="molecule type" value="Genomic_DNA"/>
</dbReference>